<feature type="region of interest" description="Disordered" evidence="1">
    <location>
        <begin position="370"/>
        <end position="395"/>
    </location>
</feature>
<feature type="region of interest" description="Disordered" evidence="1">
    <location>
        <begin position="881"/>
        <end position="995"/>
    </location>
</feature>
<feature type="region of interest" description="Disordered" evidence="1">
    <location>
        <begin position="283"/>
        <end position="306"/>
    </location>
</feature>
<feature type="compositionally biased region" description="Gly residues" evidence="1">
    <location>
        <begin position="235"/>
        <end position="247"/>
    </location>
</feature>
<feature type="region of interest" description="Disordered" evidence="1">
    <location>
        <begin position="758"/>
        <end position="840"/>
    </location>
</feature>
<reference evidence="2 3" key="1">
    <citation type="journal article" date="2015" name="BMC Genomics">
        <title>Insights from the genome of Ophiocordyceps polyrhachis-furcata to pathogenicity and host specificity in insect fungi.</title>
        <authorList>
            <person name="Wichadakul D."/>
            <person name="Kobmoo N."/>
            <person name="Ingsriswang S."/>
            <person name="Tangphatsornruang S."/>
            <person name="Chantasingh D."/>
            <person name="Luangsa-ard J.J."/>
            <person name="Eurwilaichitr L."/>
        </authorList>
    </citation>
    <scope>NUCLEOTIDE SEQUENCE [LARGE SCALE GENOMIC DNA]</scope>
    <source>
        <strain evidence="2 3">BCC 54312</strain>
    </source>
</reference>
<feature type="region of interest" description="Disordered" evidence="1">
    <location>
        <begin position="1118"/>
        <end position="1150"/>
    </location>
</feature>
<feature type="region of interest" description="Disordered" evidence="1">
    <location>
        <begin position="1012"/>
        <end position="1050"/>
    </location>
</feature>
<feature type="compositionally biased region" description="Basic residues" evidence="1">
    <location>
        <begin position="9"/>
        <end position="18"/>
    </location>
</feature>
<evidence type="ECO:0000313" key="2">
    <source>
        <dbReference type="EMBL" id="RCI07382.1"/>
    </source>
</evidence>
<protein>
    <submittedName>
        <fullName evidence="2">Uncharacterized protein</fullName>
    </submittedName>
</protein>
<feature type="compositionally biased region" description="Basic and acidic residues" evidence="1">
    <location>
        <begin position="811"/>
        <end position="823"/>
    </location>
</feature>
<feature type="compositionally biased region" description="Basic residues" evidence="1">
    <location>
        <begin position="686"/>
        <end position="703"/>
    </location>
</feature>
<feature type="region of interest" description="Disordered" evidence="1">
    <location>
        <begin position="1"/>
        <end position="248"/>
    </location>
</feature>
<feature type="compositionally biased region" description="Basic and acidic residues" evidence="1">
    <location>
        <begin position="627"/>
        <end position="640"/>
    </location>
</feature>
<proteinExistence type="predicted"/>
<evidence type="ECO:0000313" key="3">
    <source>
        <dbReference type="Proteomes" id="UP000253664"/>
    </source>
</evidence>
<feature type="compositionally biased region" description="Polar residues" evidence="1">
    <location>
        <begin position="1026"/>
        <end position="1037"/>
    </location>
</feature>
<feature type="compositionally biased region" description="Basic and acidic residues" evidence="1">
    <location>
        <begin position="904"/>
        <end position="916"/>
    </location>
</feature>
<dbReference type="AlphaFoldDB" id="A0A367KZH9"/>
<feature type="compositionally biased region" description="Basic residues" evidence="1">
    <location>
        <begin position="763"/>
        <end position="780"/>
    </location>
</feature>
<keyword evidence="3" id="KW-1185">Reference proteome</keyword>
<feature type="compositionally biased region" description="Basic and acidic residues" evidence="1">
    <location>
        <begin position="673"/>
        <end position="685"/>
    </location>
</feature>
<evidence type="ECO:0000256" key="1">
    <source>
        <dbReference type="SAM" id="MobiDB-lite"/>
    </source>
</evidence>
<comment type="caution">
    <text evidence="2">The sequence shown here is derived from an EMBL/GenBank/DDBJ whole genome shotgun (WGS) entry which is preliminary data.</text>
</comment>
<feature type="compositionally biased region" description="Polar residues" evidence="1">
    <location>
        <begin position="788"/>
        <end position="799"/>
    </location>
</feature>
<feature type="compositionally biased region" description="Basic and acidic residues" evidence="1">
    <location>
        <begin position="88"/>
        <end position="120"/>
    </location>
</feature>
<feature type="compositionally biased region" description="Polar residues" evidence="1">
    <location>
        <begin position="961"/>
        <end position="980"/>
    </location>
</feature>
<feature type="region of interest" description="Disordered" evidence="1">
    <location>
        <begin position="599"/>
        <end position="737"/>
    </location>
</feature>
<feature type="region of interest" description="Disordered" evidence="1">
    <location>
        <begin position="1162"/>
        <end position="1202"/>
    </location>
</feature>
<dbReference type="EMBL" id="LKCN02000032">
    <property type="protein sequence ID" value="RCI07382.1"/>
    <property type="molecule type" value="Genomic_DNA"/>
</dbReference>
<dbReference type="Proteomes" id="UP000253664">
    <property type="component" value="Unassembled WGS sequence"/>
</dbReference>
<feature type="compositionally biased region" description="Polar residues" evidence="1">
    <location>
        <begin position="917"/>
        <end position="927"/>
    </location>
</feature>
<gene>
    <name evidence="2" type="ORF">L249_3633</name>
</gene>
<accession>A0A367KZH9</accession>
<organism evidence="2 3">
    <name type="scientific">Ophiocordyceps polyrhachis-furcata BCC 54312</name>
    <dbReference type="NCBI Taxonomy" id="1330021"/>
    <lineage>
        <taxon>Eukaryota</taxon>
        <taxon>Fungi</taxon>
        <taxon>Dikarya</taxon>
        <taxon>Ascomycota</taxon>
        <taxon>Pezizomycotina</taxon>
        <taxon>Sordariomycetes</taxon>
        <taxon>Hypocreomycetidae</taxon>
        <taxon>Hypocreales</taxon>
        <taxon>Ophiocordycipitaceae</taxon>
        <taxon>Ophiocordyceps</taxon>
    </lineage>
</organism>
<feature type="compositionally biased region" description="Basic and acidic residues" evidence="1">
    <location>
        <begin position="214"/>
        <end position="231"/>
    </location>
</feature>
<feature type="compositionally biased region" description="Basic and acidic residues" evidence="1">
    <location>
        <begin position="283"/>
        <end position="296"/>
    </location>
</feature>
<sequence>MPGGDGPRRRISPRRVRHGGVGDAWLPPVAAASAGRIPSSRPQKPGLPRTGWGSPLPPLRDQPRGTPRRLETPGGPGAARRPASYACREPEPARSDRRGKADARPDMGRVRRAAEGDGRTARAALSGHPHPAPASPRGGYVTYPAPRTSARTPTPPPDGEVIGFRPGGRRSARRAPAGTGGAGERGVAAARWETSQHPPRGQPRADGAGGWGEQGRRSDRGRYGDARHEDVEGTGVAGGRQRGGGGLSSTHRLFFPPLPLPPLIVPAGGTWVHARGDGLEGHFSDPGERHGQHESATRAATARRGGLDVRWDETSQGVGRSPTGTRRLREFTRWDGVSQGALDRWDKLSQGCPGGYAAAYVHWEKVSQGISRRPSPLGQSVPGDMPPPTSTGTKCPREHTCWDEVSQGAAAYVHWNKVYQGVCRPLRVPGSTPTGTSCPGEYSHPNVRWDKLSRGTHIPGENLSQGARPPSRPLGPVVAGSIPTRTSTVKSCPTEYGSMSPPTPDGTSRPREHGESTARICPGEFPPPHVRRDNLSQGAYRPLGQVVLGSMGGPLGQVVPGSVPARTSTGTSCPSGVDVLTPARPSRLGAAVTRWDNLSQGVRPPKRPLGQPVLGSMIPPTSAGTKCPREHVAPNPHWDRLSQGVCSPQRPLGQSVPGSMSPPTPARTSYPRECSHPNVHWDKLSQRGRRARARPSQRARRCGHPLGQSAPGSTAPPTSAGTSRPREHGESTATTCPGEYYRTNVRWDKLSRGAQVHRDRLYQRGRRARARPSQRARRCSHPLGQPVPGSTSPLTSAGTSRPREYAAPNARWDKTTCPRDPRSTGRSRPRGFSHPNVRRDELSRGAHVPWDILSSGVDVHTPARPSGLGAAVARWDNLSQGARPPSRPLGQVVPGSLPTGTSRPGEDVAPHVRWDESSQGAHPTSAGTACPGEHVAHWDKPSQGVFPPRRPLGQVVPGSMSPPTSAGTLSPREISSTSHPSRVDVHSPARPSRPGVAVARWDKLSRLPQGAQVRRGNLSQGACPPHTSTGTIKSQGVQGERQGQHECATRAATARHGRPSVHWDNLSQGACPPHVHWDNLSQGACPTPTPTRTNCPGEPTTAETSFPRDRVDVHTPARPSGLGAADNRCDKSSQGAFPPRRPLGQPVPGSISHLTSTGTIMSQGAQGERQGQHECATRAPTPAGTRCPREYAHPNVHWDNLS</sequence>
<name>A0A367KZH9_9HYPO</name>
<feature type="compositionally biased region" description="Polar residues" evidence="1">
    <location>
        <begin position="710"/>
        <end position="722"/>
    </location>
</feature>
<feature type="region of interest" description="Disordered" evidence="1">
    <location>
        <begin position="455"/>
        <end position="535"/>
    </location>
</feature>